<dbReference type="InterPro" id="IPR001650">
    <property type="entry name" value="Helicase_C-like"/>
</dbReference>
<evidence type="ECO:0000313" key="6">
    <source>
        <dbReference type="Proteomes" id="UP001187192"/>
    </source>
</evidence>
<keyword evidence="6" id="KW-1185">Reference proteome</keyword>
<feature type="compositionally biased region" description="Basic and acidic residues" evidence="2">
    <location>
        <begin position="1"/>
        <end position="11"/>
    </location>
</feature>
<dbReference type="EMBL" id="BTGU01000002">
    <property type="protein sequence ID" value="GMN29470.1"/>
    <property type="molecule type" value="Genomic_DNA"/>
</dbReference>
<dbReference type="PANTHER" id="PTHR10799">
    <property type="entry name" value="SNF2/RAD54 HELICASE FAMILY"/>
    <property type="match status" value="1"/>
</dbReference>
<name>A0AA88CS77_FICCA</name>
<keyword evidence="1" id="KW-0378">Hydrolase</keyword>
<feature type="region of interest" description="Disordered" evidence="2">
    <location>
        <begin position="170"/>
        <end position="194"/>
    </location>
</feature>
<dbReference type="InterPro" id="IPR000330">
    <property type="entry name" value="SNF2_N"/>
</dbReference>
<feature type="region of interest" description="Disordered" evidence="2">
    <location>
        <begin position="119"/>
        <end position="141"/>
    </location>
</feature>
<reference evidence="5" key="1">
    <citation type="submission" date="2023-07" db="EMBL/GenBank/DDBJ databases">
        <title>draft genome sequence of fig (Ficus carica).</title>
        <authorList>
            <person name="Takahashi T."/>
            <person name="Nishimura K."/>
        </authorList>
    </citation>
    <scope>NUCLEOTIDE SEQUENCE</scope>
</reference>
<gene>
    <name evidence="5" type="ORF">TIFTF001_002445</name>
</gene>
<evidence type="ECO:0000256" key="2">
    <source>
        <dbReference type="SAM" id="MobiDB-lite"/>
    </source>
</evidence>
<dbReference type="InterPro" id="IPR049730">
    <property type="entry name" value="SNF2/RAD54-like_C"/>
</dbReference>
<feature type="compositionally biased region" description="Basic and acidic residues" evidence="2">
    <location>
        <begin position="119"/>
        <end position="131"/>
    </location>
</feature>
<feature type="compositionally biased region" description="Basic and acidic residues" evidence="2">
    <location>
        <begin position="784"/>
        <end position="797"/>
    </location>
</feature>
<organism evidence="5 6">
    <name type="scientific">Ficus carica</name>
    <name type="common">Common fig</name>
    <dbReference type="NCBI Taxonomy" id="3494"/>
    <lineage>
        <taxon>Eukaryota</taxon>
        <taxon>Viridiplantae</taxon>
        <taxon>Streptophyta</taxon>
        <taxon>Embryophyta</taxon>
        <taxon>Tracheophyta</taxon>
        <taxon>Spermatophyta</taxon>
        <taxon>Magnoliopsida</taxon>
        <taxon>eudicotyledons</taxon>
        <taxon>Gunneridae</taxon>
        <taxon>Pentapetalae</taxon>
        <taxon>rosids</taxon>
        <taxon>fabids</taxon>
        <taxon>Rosales</taxon>
        <taxon>Moraceae</taxon>
        <taxon>Ficeae</taxon>
        <taxon>Ficus</taxon>
    </lineage>
</organism>
<dbReference type="GO" id="GO:0005524">
    <property type="term" value="F:ATP binding"/>
    <property type="evidence" value="ECO:0007669"/>
    <property type="project" value="InterPro"/>
</dbReference>
<dbReference type="Pfam" id="PF00271">
    <property type="entry name" value="Helicase_C"/>
    <property type="match status" value="1"/>
</dbReference>
<dbReference type="FunFam" id="3.40.50.300:FF:001184">
    <property type="entry name" value="Chromatin complex subunit A 106"/>
    <property type="match status" value="1"/>
</dbReference>
<dbReference type="Gene3D" id="3.40.50.10810">
    <property type="entry name" value="Tandem AAA-ATPase domain"/>
    <property type="match status" value="1"/>
</dbReference>
<feature type="region of interest" description="Disordered" evidence="2">
    <location>
        <begin position="784"/>
        <end position="810"/>
    </location>
</feature>
<evidence type="ECO:0000259" key="3">
    <source>
        <dbReference type="PROSITE" id="PS51192"/>
    </source>
</evidence>
<protein>
    <recommendedName>
        <fullName evidence="7">ATP-dependent DNA helicase DDM1</fullName>
    </recommendedName>
</protein>
<dbReference type="Gene3D" id="3.40.50.300">
    <property type="entry name" value="P-loop containing nucleotide triphosphate hydrolases"/>
    <property type="match status" value="1"/>
</dbReference>
<evidence type="ECO:0000313" key="5">
    <source>
        <dbReference type="EMBL" id="GMN29470.1"/>
    </source>
</evidence>
<accession>A0AA88CS77</accession>
<feature type="compositionally biased region" description="Basic residues" evidence="2">
    <location>
        <begin position="180"/>
        <end position="194"/>
    </location>
</feature>
<feature type="region of interest" description="Disordered" evidence="2">
    <location>
        <begin position="1"/>
        <end position="20"/>
    </location>
</feature>
<dbReference type="PROSITE" id="PS51192">
    <property type="entry name" value="HELICASE_ATP_BIND_1"/>
    <property type="match status" value="1"/>
</dbReference>
<dbReference type="InterPro" id="IPR014001">
    <property type="entry name" value="Helicase_ATP-bd"/>
</dbReference>
<dbReference type="GO" id="GO:0016787">
    <property type="term" value="F:hydrolase activity"/>
    <property type="evidence" value="ECO:0007669"/>
    <property type="project" value="UniProtKB-KW"/>
</dbReference>
<evidence type="ECO:0000256" key="1">
    <source>
        <dbReference type="ARBA" id="ARBA00022801"/>
    </source>
</evidence>
<evidence type="ECO:0000259" key="4">
    <source>
        <dbReference type="PROSITE" id="PS51194"/>
    </source>
</evidence>
<comment type="caution">
    <text evidence="5">The sequence shown here is derived from an EMBL/GenBank/DDBJ whole genome shotgun (WGS) entry which is preliminary data.</text>
</comment>
<dbReference type="PROSITE" id="PS51194">
    <property type="entry name" value="HELICASE_CTER"/>
    <property type="match status" value="1"/>
</dbReference>
<dbReference type="Pfam" id="PF00176">
    <property type="entry name" value="SNF2-rel_dom"/>
    <property type="match status" value="1"/>
</dbReference>
<feature type="domain" description="Helicase ATP-binding" evidence="3">
    <location>
        <begin position="254"/>
        <end position="422"/>
    </location>
</feature>
<evidence type="ECO:0008006" key="7">
    <source>
        <dbReference type="Google" id="ProtNLM"/>
    </source>
</evidence>
<dbReference type="SUPFAM" id="SSF52540">
    <property type="entry name" value="P-loop containing nucleoside triphosphate hydrolases"/>
    <property type="match status" value="2"/>
</dbReference>
<dbReference type="InterPro" id="IPR027417">
    <property type="entry name" value="P-loop_NTPase"/>
</dbReference>
<dbReference type="CDD" id="cd18793">
    <property type="entry name" value="SF2_C_SNF"/>
    <property type="match status" value="1"/>
</dbReference>
<feature type="domain" description="Helicase C-terminal" evidence="4">
    <location>
        <begin position="586"/>
        <end position="744"/>
    </location>
</feature>
<dbReference type="AlphaFoldDB" id="A0AA88CS77"/>
<sequence length="829" mass="95069">MVCDDETKNDVSAESPTSVLEDEDICNEKVEVKLEEEVLNDAKNGDSSLISTAMVKEEEKFLEARAKEEEVELNDEDICNEKVEVKLEEEVLDDAKNGDSSLVSTAMVEEEKKLLEARAKEEEVELKKEPEESPPLNDTQFTKLDELLTKTQMFSEFLLEKMDDIALDGAEQETETTEKKKGRGGKRKAAKQCNTRRAKRAVQAMLTRSKESEEVEDMDLTEEERVEKEQRELVPLLTGGKLKSYQLKGIKWLISLWQNGLNGILADQMGLGKTIQTIGFLAHLKGKGLDGPYLVIAPLSTLSNWVSEIARFTPLVKSVIYHGDKKQRDEIRRKHMPKEIGPQFPIVITSYEVAMGDARKVLKKYNWKYVVVDEGHRLKNSECKLFKQMKFVPMENKLLLTGTPLQNNLAELWSLLHFILPDIFSSLREFESCLIVSFVILEGWNIIAWFDLCGKCNGEMMKEELEEKRRAQVVAKLHAILRPFILRRMKSDVELMLPQKKEIILYATMTEHQKNFQNHLVNKTLENHLTEEWEGCGHVSKVRLNNLMIQLRKNCYHPDLLQSAFDGSYMYPPIEQIVAQCGKFCLLDRLLSKLFARKHKVLIFSQWTRILDIMDYYFSEKGFQVCRIDGNVKLDERRRQIQEFNDVNSNYRIFLLSTRAGGLGINLTAADTCILYDSDWNPQMDLQAMDRCHRIGQTKPVHVYRLATAQSIEGRMLKRAFSKLKLEHVVIGKGQFQFEKAKLNAKETLEEEELLALLRDEETEEDKMVQTDISDEDLERVLDRSDLIRKPTSEEGKANGAGEEYPLKGPGWEVVIPNATGGMLSSLNS</sequence>
<dbReference type="InterPro" id="IPR038718">
    <property type="entry name" value="SNF2-like_sf"/>
</dbReference>
<proteinExistence type="predicted"/>
<dbReference type="FunFam" id="3.40.50.10810:FF:000030">
    <property type="entry name" value="ATP-dependent DNA helicase DDM1"/>
    <property type="match status" value="1"/>
</dbReference>
<dbReference type="Proteomes" id="UP001187192">
    <property type="component" value="Unassembled WGS sequence"/>
</dbReference>
<dbReference type="SMART" id="SM00490">
    <property type="entry name" value="HELICc"/>
    <property type="match status" value="1"/>
</dbReference>
<dbReference type="SMART" id="SM00487">
    <property type="entry name" value="DEXDc"/>
    <property type="match status" value="1"/>
</dbReference>